<feature type="non-terminal residue" evidence="1">
    <location>
        <position position="68"/>
    </location>
</feature>
<organism evidence="1 2">
    <name type="scientific">Allacma fusca</name>
    <dbReference type="NCBI Taxonomy" id="39272"/>
    <lineage>
        <taxon>Eukaryota</taxon>
        <taxon>Metazoa</taxon>
        <taxon>Ecdysozoa</taxon>
        <taxon>Arthropoda</taxon>
        <taxon>Hexapoda</taxon>
        <taxon>Collembola</taxon>
        <taxon>Symphypleona</taxon>
        <taxon>Sminthuridae</taxon>
        <taxon>Allacma</taxon>
    </lineage>
</organism>
<evidence type="ECO:0000313" key="1">
    <source>
        <dbReference type="EMBL" id="CAG7731024.1"/>
    </source>
</evidence>
<dbReference type="EMBL" id="CAJVCH010204710">
    <property type="protein sequence ID" value="CAG7731024.1"/>
    <property type="molecule type" value="Genomic_DNA"/>
</dbReference>
<protein>
    <submittedName>
        <fullName evidence="1">Uncharacterized protein</fullName>
    </submittedName>
</protein>
<dbReference type="Proteomes" id="UP000708208">
    <property type="component" value="Unassembled WGS sequence"/>
</dbReference>
<comment type="caution">
    <text evidence="1">The sequence shown here is derived from an EMBL/GenBank/DDBJ whole genome shotgun (WGS) entry which is preliminary data.</text>
</comment>
<proteinExistence type="predicted"/>
<name>A0A8J2K465_9HEXA</name>
<keyword evidence="2" id="KW-1185">Reference proteome</keyword>
<sequence>MKNKVDHETAQDWDIDTANIYDDKLTELWTEFNTLYDDILAECPQEQEDIHQTQYDEIADRFDEVQIA</sequence>
<gene>
    <name evidence="1" type="ORF">AFUS01_LOCUS19634</name>
</gene>
<reference evidence="1" key="1">
    <citation type="submission" date="2021-06" db="EMBL/GenBank/DDBJ databases">
        <authorList>
            <person name="Hodson N. C."/>
            <person name="Mongue J. A."/>
            <person name="Jaron S. K."/>
        </authorList>
    </citation>
    <scope>NUCLEOTIDE SEQUENCE</scope>
</reference>
<accession>A0A8J2K465</accession>
<evidence type="ECO:0000313" key="2">
    <source>
        <dbReference type="Proteomes" id="UP000708208"/>
    </source>
</evidence>
<dbReference type="AlphaFoldDB" id="A0A8J2K465"/>